<reference evidence="1" key="1">
    <citation type="journal article" date="2021" name="Proc. Natl. Acad. Sci. U.S.A.">
        <title>A Catalog of Tens of Thousands of Viruses from Human Metagenomes Reveals Hidden Associations with Chronic Diseases.</title>
        <authorList>
            <person name="Tisza M.J."/>
            <person name="Buck C.B."/>
        </authorList>
    </citation>
    <scope>NUCLEOTIDE SEQUENCE</scope>
    <source>
        <strain evidence="1">CtgEn20</strain>
    </source>
</reference>
<proteinExistence type="predicted"/>
<dbReference type="EMBL" id="BK015339">
    <property type="protein sequence ID" value="DAE02027.1"/>
    <property type="molecule type" value="Genomic_DNA"/>
</dbReference>
<organism evidence="1">
    <name type="scientific">Siphoviridae sp. ctgEn20</name>
    <dbReference type="NCBI Taxonomy" id="2825606"/>
    <lineage>
        <taxon>Viruses</taxon>
        <taxon>Duplodnaviria</taxon>
        <taxon>Heunggongvirae</taxon>
        <taxon>Uroviricota</taxon>
        <taxon>Caudoviricetes</taxon>
    </lineage>
</organism>
<evidence type="ECO:0000313" key="1">
    <source>
        <dbReference type="EMBL" id="DAE02027.1"/>
    </source>
</evidence>
<name>A0A8S5P6G4_9CAUD</name>
<protein>
    <submittedName>
        <fullName evidence="1">Major capsid protein</fullName>
    </submittedName>
</protein>
<accession>A0A8S5P6G4</accession>
<sequence length="300" mass="32737">MAAKTNVTTTAQYTTTAREVDFVTRFNDNWDALRTILGIMRPIRKAPGTKLVSYKAEVDGGLKGGSTVAEGDEIPFTKMKVAPVAYGDIEVSKYAKSVTIESVAKYGAEVAVEKTDDAFLVALQNKILGDFYTFLATGSLELTPKTWQQALAQAKGKVLAKFMGMDKDVTEVVGFANIMDFYDYLGDKEITTQTMFGLTYVQNFLGYSTLFLLPDKYVAAGKVIATPVENIDLYYVDPSDSDFAKLGLNYTVKGETNLIGVHVEGDYRHATGDMYAIMGMKLWAEYLDGIAVATVTPVGG</sequence>